<accession>A0A1H7EZG0</accession>
<proteinExistence type="predicted"/>
<dbReference type="RefSeq" id="WP_143050387.1">
    <property type="nucleotide sequence ID" value="NZ_FOAA01000001.1"/>
</dbReference>
<dbReference type="PANTHER" id="PTHR35809">
    <property type="entry name" value="ARCHAETIDYLSERINE DECARBOXYLASE PROENZYME-RELATED"/>
    <property type="match status" value="1"/>
</dbReference>
<protein>
    <submittedName>
        <fullName evidence="10">Phosphatidylserine decarboxylase</fullName>
    </submittedName>
</protein>
<evidence type="ECO:0000256" key="9">
    <source>
        <dbReference type="SAM" id="Phobius"/>
    </source>
</evidence>
<keyword evidence="7" id="KW-1208">Phospholipid metabolism</keyword>
<evidence type="ECO:0000256" key="6">
    <source>
        <dbReference type="ARBA" id="ARBA00023209"/>
    </source>
</evidence>
<evidence type="ECO:0000256" key="5">
    <source>
        <dbReference type="ARBA" id="ARBA00023145"/>
    </source>
</evidence>
<evidence type="ECO:0000313" key="11">
    <source>
        <dbReference type="Proteomes" id="UP000199256"/>
    </source>
</evidence>
<gene>
    <name evidence="10" type="ORF">SAMN05444515_10118</name>
</gene>
<keyword evidence="4 9" id="KW-0472">Membrane</keyword>
<evidence type="ECO:0000256" key="3">
    <source>
        <dbReference type="ARBA" id="ARBA00023098"/>
    </source>
</evidence>
<dbReference type="Proteomes" id="UP000199256">
    <property type="component" value="Unassembled WGS sequence"/>
</dbReference>
<organism evidence="10 11">
    <name type="scientific">Ectothiorhodospira marina</name>
    <dbReference type="NCBI Taxonomy" id="1396821"/>
    <lineage>
        <taxon>Bacteria</taxon>
        <taxon>Pseudomonadati</taxon>
        <taxon>Pseudomonadota</taxon>
        <taxon>Gammaproteobacteria</taxon>
        <taxon>Chromatiales</taxon>
        <taxon>Ectothiorhodospiraceae</taxon>
        <taxon>Ectothiorhodospira</taxon>
    </lineage>
</organism>
<keyword evidence="8" id="KW-0670">Pyruvate</keyword>
<dbReference type="STRING" id="1396821.SAMN05444515_10118"/>
<evidence type="ECO:0000256" key="1">
    <source>
        <dbReference type="ARBA" id="ARBA00022475"/>
    </source>
</evidence>
<dbReference type="InterPro" id="IPR033175">
    <property type="entry name" value="PSD-A"/>
</dbReference>
<dbReference type="OrthoDB" id="5958899at2"/>
<keyword evidence="9" id="KW-0812">Transmembrane</keyword>
<keyword evidence="1" id="KW-1003">Cell membrane</keyword>
<evidence type="ECO:0000256" key="4">
    <source>
        <dbReference type="ARBA" id="ARBA00023136"/>
    </source>
</evidence>
<keyword evidence="6" id="KW-0594">Phospholipid biosynthesis</keyword>
<feature type="transmembrane region" description="Helical" evidence="9">
    <location>
        <begin position="12"/>
        <end position="44"/>
    </location>
</feature>
<sequence length="209" mass="23424">MLPIAPEGRLYLALLAVLVAVAHLFLGVWALPTWLLLLGGFFIFRNWGRETPSRPLAVVSPLDARVMAVDECHDPFLERPALCVTLRQSWRGEFNMYSPVECRVQQFFRRKTDTAVDASGYLAVWLKTDEAEDVVVAMQCRSWPHVFHCMAGAGDRLGQSRRCGFLGFARWAQVYLPPTARAEVRPGQRISAATDVIATLVHKKQDADA</sequence>
<dbReference type="PANTHER" id="PTHR35809:SF1">
    <property type="entry name" value="ARCHAETIDYLSERINE DECARBOXYLASE PROENZYME-RELATED"/>
    <property type="match status" value="1"/>
</dbReference>
<name>A0A1H7EZG0_9GAMM</name>
<dbReference type="AlphaFoldDB" id="A0A1H7EZG0"/>
<dbReference type="GO" id="GO:0008654">
    <property type="term" value="P:phospholipid biosynthetic process"/>
    <property type="evidence" value="ECO:0007669"/>
    <property type="project" value="UniProtKB-KW"/>
</dbReference>
<keyword evidence="2" id="KW-0444">Lipid biosynthesis</keyword>
<evidence type="ECO:0000256" key="8">
    <source>
        <dbReference type="ARBA" id="ARBA00023317"/>
    </source>
</evidence>
<keyword evidence="5" id="KW-0865">Zymogen</keyword>
<reference evidence="11" key="1">
    <citation type="submission" date="2016-10" db="EMBL/GenBank/DDBJ databases">
        <authorList>
            <person name="Varghese N."/>
            <person name="Submissions S."/>
        </authorList>
    </citation>
    <scope>NUCLEOTIDE SEQUENCE [LARGE SCALE GENOMIC DNA]</scope>
    <source>
        <strain evidence="11">DSM 241</strain>
    </source>
</reference>
<keyword evidence="11" id="KW-1185">Reference proteome</keyword>
<dbReference type="EMBL" id="FOAA01000001">
    <property type="protein sequence ID" value="SEK18497.1"/>
    <property type="molecule type" value="Genomic_DNA"/>
</dbReference>
<keyword evidence="3" id="KW-0443">Lipid metabolism</keyword>
<evidence type="ECO:0000256" key="2">
    <source>
        <dbReference type="ARBA" id="ARBA00022516"/>
    </source>
</evidence>
<evidence type="ECO:0000313" key="10">
    <source>
        <dbReference type="EMBL" id="SEK18497.1"/>
    </source>
</evidence>
<keyword evidence="9" id="KW-1133">Transmembrane helix</keyword>
<evidence type="ECO:0000256" key="7">
    <source>
        <dbReference type="ARBA" id="ARBA00023264"/>
    </source>
</evidence>